<dbReference type="ExpressionAtlas" id="A0A1D6MEB7">
    <property type="expression patterns" value="baseline and differential"/>
</dbReference>
<feature type="coiled-coil region" evidence="1">
    <location>
        <begin position="297"/>
        <end position="324"/>
    </location>
</feature>
<dbReference type="InterPro" id="IPR009057">
    <property type="entry name" value="Homeodomain-like_sf"/>
</dbReference>
<dbReference type="GO" id="GO:0003677">
    <property type="term" value="F:DNA binding"/>
    <property type="evidence" value="ECO:0007669"/>
    <property type="project" value="UniProtKB-KW"/>
</dbReference>
<keyword evidence="3" id="KW-0238">DNA-binding</keyword>
<feature type="region of interest" description="Disordered" evidence="2">
    <location>
        <begin position="469"/>
        <end position="519"/>
    </location>
</feature>
<feature type="region of interest" description="Disordered" evidence="2">
    <location>
        <begin position="67"/>
        <end position="264"/>
    </location>
</feature>
<organism evidence="3">
    <name type="scientific">Zea mays</name>
    <name type="common">Maize</name>
    <dbReference type="NCBI Taxonomy" id="4577"/>
    <lineage>
        <taxon>Eukaryota</taxon>
        <taxon>Viridiplantae</taxon>
        <taxon>Streptophyta</taxon>
        <taxon>Embryophyta</taxon>
        <taxon>Tracheophyta</taxon>
        <taxon>Spermatophyta</taxon>
        <taxon>Magnoliopsida</taxon>
        <taxon>Liliopsida</taxon>
        <taxon>Poales</taxon>
        <taxon>Poaceae</taxon>
        <taxon>PACMAD clade</taxon>
        <taxon>Panicoideae</taxon>
        <taxon>Andropogonodae</taxon>
        <taxon>Andropogoneae</taxon>
        <taxon>Tripsacinae</taxon>
        <taxon>Zea</taxon>
    </lineage>
</organism>
<dbReference type="Gene3D" id="1.10.10.60">
    <property type="entry name" value="Homeodomain-like"/>
    <property type="match status" value="1"/>
</dbReference>
<feature type="compositionally biased region" description="Basic residues" evidence="2">
    <location>
        <begin position="247"/>
        <end position="262"/>
    </location>
</feature>
<feature type="compositionally biased region" description="Basic residues" evidence="2">
    <location>
        <begin position="101"/>
        <end position="113"/>
    </location>
</feature>
<feature type="compositionally biased region" description="Basic and acidic residues" evidence="2">
    <location>
        <begin position="91"/>
        <end position="100"/>
    </location>
</feature>
<accession>A0A1D6MEB7</accession>
<feature type="compositionally biased region" description="Basic residues" evidence="2">
    <location>
        <begin position="194"/>
        <end position="203"/>
    </location>
</feature>
<dbReference type="SUPFAM" id="SSF46689">
    <property type="entry name" value="Homeodomain-like"/>
    <property type="match status" value="1"/>
</dbReference>
<proteinExistence type="predicted"/>
<dbReference type="PaxDb" id="4577-GRMZM2G096759_P02"/>
<evidence type="ECO:0000256" key="1">
    <source>
        <dbReference type="SAM" id="Coils"/>
    </source>
</evidence>
<keyword evidence="3" id="KW-0371">Homeobox</keyword>
<dbReference type="SMR" id="A0A1D6MEB7"/>
<dbReference type="InterPro" id="IPR001005">
    <property type="entry name" value="SANT/Myb"/>
</dbReference>
<feature type="compositionally biased region" description="Low complexity" evidence="2">
    <location>
        <begin position="485"/>
        <end position="496"/>
    </location>
</feature>
<dbReference type="CDD" id="cd00167">
    <property type="entry name" value="SANT"/>
    <property type="match status" value="1"/>
</dbReference>
<evidence type="ECO:0000256" key="2">
    <source>
        <dbReference type="SAM" id="MobiDB-lite"/>
    </source>
</evidence>
<name>A0A1D6MEB7_MAIZE</name>
<sequence>MRIPSLPFLMCECEAEHPEPYSNTDLGICIRISSNYMSVNVLCLRLLFRKQKTKSYWVNMGTPMSPWKGRLRSHHATVQSLSKRRLPSRTKNPEEKEKLRTSTKKAAPKKTARGRPAGAAQQQPMARLGLSSRHAGRDSEHPVVIDDDVNGECNGRADQSATTPLRRSPRLHVEDKSLGKSPLPPNRRETSANRKTKNAHRKYKNQESLKRNSASAALSPRKDISDVSNKKSDKHELKPNRCEVLTGKRKRGTERRLSSKKQRCQDPKLLPAVCQEIAPCNEPRKSTHRRIEKDPSIEEFEVKLKVANERLTNIDENINKLSGTEREEMGNFCGSDWTKEQDMALRKAYFSARPSPHFWKRVSKMVPGRSAEDCFNRIYNDLSTPTPIAPRPRTSKTTFSPIGNLTLSDPKLPNILEPTVGRQKTANQKSLVAQKTVRHLLQKHCRIDQAQEADHFSIFESSPSALQLNLSFEDSPGTPDSYMNSDSLGKHSGSSSARKKPFSRLRTKPSEPSPAVLKPIKNAILHEKYIDQLARREGTKRPRRRTPAGSKTADSGKSLSEQQAGSLKAAKNALISEATDFISSFKALQANSLAHVVENSEDEIECDASDCSYADKE</sequence>
<feature type="compositionally biased region" description="Basic and acidic residues" evidence="2">
    <location>
        <begin position="531"/>
        <end position="540"/>
    </location>
</feature>
<dbReference type="AlphaFoldDB" id="A0A1D6MEB7"/>
<feature type="compositionally biased region" description="Low complexity" evidence="2">
    <location>
        <begin position="114"/>
        <end position="127"/>
    </location>
</feature>
<keyword evidence="1" id="KW-0175">Coiled coil</keyword>
<feature type="compositionally biased region" description="Basic residues" evidence="2">
    <location>
        <begin position="497"/>
        <end position="507"/>
    </location>
</feature>
<feature type="compositionally biased region" description="Basic and acidic residues" evidence="2">
    <location>
        <begin position="135"/>
        <end position="144"/>
    </location>
</feature>
<feature type="compositionally biased region" description="Polar residues" evidence="2">
    <location>
        <begin position="395"/>
        <end position="404"/>
    </location>
</feature>
<dbReference type="EMBL" id="CM000782">
    <property type="protein sequence ID" value="AQK88998.1"/>
    <property type="molecule type" value="Genomic_DNA"/>
</dbReference>
<feature type="compositionally biased region" description="Polar residues" evidence="2">
    <location>
        <begin position="552"/>
        <end position="565"/>
    </location>
</feature>
<evidence type="ECO:0000313" key="3">
    <source>
        <dbReference type="EMBL" id="AQK88998.1"/>
    </source>
</evidence>
<dbReference type="PROSITE" id="PS50090">
    <property type="entry name" value="MYB_LIKE"/>
    <property type="match status" value="1"/>
</dbReference>
<dbReference type="IntAct" id="A0A1D6MEB7">
    <property type="interactions" value="1"/>
</dbReference>
<reference evidence="3" key="1">
    <citation type="submission" date="2015-12" db="EMBL/GenBank/DDBJ databases">
        <title>Update maize B73 reference genome by single molecule sequencing technologies.</title>
        <authorList>
            <consortium name="Maize Genome Sequencing Project"/>
            <person name="Ware D."/>
        </authorList>
    </citation>
    <scope>NUCLEOTIDE SEQUENCE</scope>
    <source>
        <tissue evidence="3">Seedling</tissue>
    </source>
</reference>
<dbReference type="SMART" id="SM00717">
    <property type="entry name" value="SANT"/>
    <property type="match status" value="1"/>
</dbReference>
<feature type="region of interest" description="Disordered" evidence="2">
    <location>
        <begin position="531"/>
        <end position="568"/>
    </location>
</feature>
<protein>
    <submittedName>
        <fullName evidence="3">Homeodomain-like superfamily protein</fullName>
    </submittedName>
</protein>
<feature type="region of interest" description="Disordered" evidence="2">
    <location>
        <begin position="385"/>
        <end position="404"/>
    </location>
</feature>
<gene>
    <name evidence="3" type="ORF">ZEAMMB73_Zm00001d039185</name>
</gene>
<feature type="compositionally biased region" description="Basic and acidic residues" evidence="2">
    <location>
        <begin position="220"/>
        <end position="241"/>
    </location>
</feature>
<dbReference type="InParanoid" id="A0A1D6MEB7"/>